<dbReference type="RefSeq" id="WP_066240991.1">
    <property type="nucleotide sequence ID" value="NZ_LSGP01000017.1"/>
</dbReference>
<name>A0A154BQ83_ANASB</name>
<evidence type="ECO:0000313" key="2">
    <source>
        <dbReference type="Proteomes" id="UP000076268"/>
    </source>
</evidence>
<dbReference type="PANTHER" id="PTHR34071">
    <property type="entry name" value="5-NITROIMIDAZOLE ANTIBIOTICS RESISTANCE PROTEIN, NIMA-FAMILY-RELATED PROTEIN-RELATED"/>
    <property type="match status" value="1"/>
</dbReference>
<dbReference type="SUPFAM" id="SSF50475">
    <property type="entry name" value="FMN-binding split barrel"/>
    <property type="match status" value="1"/>
</dbReference>
<gene>
    <name evidence="1" type="ORF">AXX12_06645</name>
</gene>
<dbReference type="Proteomes" id="UP000076268">
    <property type="component" value="Unassembled WGS sequence"/>
</dbReference>
<dbReference type="Pfam" id="PF12900">
    <property type="entry name" value="Pyridox_ox_2"/>
    <property type="match status" value="1"/>
</dbReference>
<dbReference type="Gene3D" id="2.30.110.10">
    <property type="entry name" value="Electron Transport, Fmn-binding Protein, Chain A"/>
    <property type="match status" value="1"/>
</dbReference>
<keyword evidence="2" id="KW-1185">Reference proteome</keyword>
<sequence>MFKAIRRQDRELTTAEANDILENGSYGVLSVSGDNGYAYGVPLSYVYTGGHIYFHCASEGQKLSCIRMNNKVTFCVVGKAIPLPDKFSMEYASAIVYGEATEVNEQEKKAVLKEFIEKYSRDYIEKGNQYIENAHHKTVVIKLHIEHITGKARK</sequence>
<comment type="caution">
    <text evidence="1">The sequence shown here is derived from an EMBL/GenBank/DDBJ whole genome shotgun (WGS) entry which is preliminary data.</text>
</comment>
<dbReference type="AlphaFoldDB" id="A0A154BQ83"/>
<organism evidence="1 2">
    <name type="scientific">Anaerosporomusa subterranea</name>
    <dbReference type="NCBI Taxonomy" id="1794912"/>
    <lineage>
        <taxon>Bacteria</taxon>
        <taxon>Bacillati</taxon>
        <taxon>Bacillota</taxon>
        <taxon>Negativicutes</taxon>
        <taxon>Acetonemataceae</taxon>
        <taxon>Anaerosporomusa</taxon>
    </lineage>
</organism>
<accession>A0A154BQ83</accession>
<protein>
    <submittedName>
        <fullName evidence="1">MFS transporter</fullName>
    </submittedName>
</protein>
<dbReference type="EMBL" id="LSGP01000017">
    <property type="protein sequence ID" value="KYZ76117.1"/>
    <property type="molecule type" value="Genomic_DNA"/>
</dbReference>
<dbReference type="OrthoDB" id="9794935at2"/>
<dbReference type="InterPro" id="IPR012349">
    <property type="entry name" value="Split_barrel_FMN-bd"/>
</dbReference>
<proteinExistence type="predicted"/>
<reference evidence="1 2" key="1">
    <citation type="submission" date="2016-02" db="EMBL/GenBank/DDBJ databases">
        <title>Anaerosporomusa subterraneum gen. nov., sp. nov., a spore-forming obligate anaerobe isolated from saprolite.</title>
        <authorList>
            <person name="Choi J.K."/>
            <person name="Shah M."/>
            <person name="Yee N."/>
        </authorList>
    </citation>
    <scope>NUCLEOTIDE SEQUENCE [LARGE SCALE GENOMIC DNA]</scope>
    <source>
        <strain evidence="1 2">RU4</strain>
    </source>
</reference>
<dbReference type="InterPro" id="IPR024747">
    <property type="entry name" value="Pyridox_Oxase-rel"/>
</dbReference>
<evidence type="ECO:0000313" key="1">
    <source>
        <dbReference type="EMBL" id="KYZ76117.1"/>
    </source>
</evidence>
<dbReference type="PANTHER" id="PTHR34071:SF2">
    <property type="entry name" value="FLAVIN-NUCLEOTIDE-BINDING PROTEIN"/>
    <property type="match status" value="1"/>
</dbReference>